<keyword evidence="4" id="KW-1185">Reference proteome</keyword>
<protein>
    <submittedName>
        <fullName evidence="3">NUDIX domain-containing protein</fullName>
    </submittedName>
</protein>
<dbReference type="PROSITE" id="PS51462">
    <property type="entry name" value="NUDIX"/>
    <property type="match status" value="1"/>
</dbReference>
<dbReference type="CDD" id="cd04688">
    <property type="entry name" value="NUDIX_Hydrolase"/>
    <property type="match status" value="1"/>
</dbReference>
<accession>A0ABT1H0V2</accession>
<evidence type="ECO:0000256" key="1">
    <source>
        <dbReference type="ARBA" id="ARBA00022801"/>
    </source>
</evidence>
<dbReference type="InterPro" id="IPR015797">
    <property type="entry name" value="NUDIX_hydrolase-like_dom_sf"/>
</dbReference>
<dbReference type="PROSITE" id="PS00893">
    <property type="entry name" value="NUDIX_BOX"/>
    <property type="match status" value="1"/>
</dbReference>
<reference evidence="3 4" key="1">
    <citation type="submission" date="2022-06" db="EMBL/GenBank/DDBJ databases">
        <title>Genomic Encyclopedia of Archaeal and Bacterial Type Strains, Phase II (KMG-II): from individual species to whole genera.</title>
        <authorList>
            <person name="Goeker M."/>
        </authorList>
    </citation>
    <scope>NUCLEOTIDE SEQUENCE [LARGE SCALE GENOMIC DNA]</scope>
    <source>
        <strain evidence="3 4">DSM 45037</strain>
    </source>
</reference>
<sequence length="145" mass="15919">MSEIRPIALALIRRPADGAVLVTGHGMDTDDPRVRPVGGGVEFGESAQSALDRELHEELGVGVRDARLLSVFESIFEVDGITGHEIVFAFATDVDDAGLVDRDRFPILDAPHEIAFWWRPGIDEGRLVPEALLGLDETLRLPRRV</sequence>
<dbReference type="InterPro" id="IPR000086">
    <property type="entry name" value="NUDIX_hydrolase_dom"/>
</dbReference>
<keyword evidence="1" id="KW-0378">Hydrolase</keyword>
<gene>
    <name evidence="3" type="ORF">LX12_001449</name>
</gene>
<feature type="domain" description="Nudix hydrolase" evidence="2">
    <location>
        <begin position="3"/>
        <end position="145"/>
    </location>
</feature>
<dbReference type="Proteomes" id="UP001205740">
    <property type="component" value="Unassembled WGS sequence"/>
</dbReference>
<evidence type="ECO:0000259" key="2">
    <source>
        <dbReference type="PROSITE" id="PS51462"/>
    </source>
</evidence>
<evidence type="ECO:0000313" key="4">
    <source>
        <dbReference type="Proteomes" id="UP001205740"/>
    </source>
</evidence>
<comment type="caution">
    <text evidence="3">The sequence shown here is derived from an EMBL/GenBank/DDBJ whole genome shotgun (WGS) entry which is preliminary data.</text>
</comment>
<dbReference type="SUPFAM" id="SSF55811">
    <property type="entry name" value="Nudix"/>
    <property type="match status" value="1"/>
</dbReference>
<evidence type="ECO:0000313" key="3">
    <source>
        <dbReference type="EMBL" id="MCP2160270.1"/>
    </source>
</evidence>
<dbReference type="Pfam" id="PF00293">
    <property type="entry name" value="NUDIX"/>
    <property type="match status" value="1"/>
</dbReference>
<dbReference type="InterPro" id="IPR020084">
    <property type="entry name" value="NUDIX_hydrolase_CS"/>
</dbReference>
<proteinExistence type="predicted"/>
<organism evidence="3 4">
    <name type="scientific">Williamsia serinedens</name>
    <dbReference type="NCBI Taxonomy" id="391736"/>
    <lineage>
        <taxon>Bacteria</taxon>
        <taxon>Bacillati</taxon>
        <taxon>Actinomycetota</taxon>
        <taxon>Actinomycetes</taxon>
        <taxon>Mycobacteriales</taxon>
        <taxon>Nocardiaceae</taxon>
        <taxon>Williamsia</taxon>
    </lineage>
</organism>
<name>A0ABT1H0V2_9NOCA</name>
<dbReference type="Gene3D" id="3.90.79.10">
    <property type="entry name" value="Nucleoside Triphosphate Pyrophosphohydrolase"/>
    <property type="match status" value="1"/>
</dbReference>
<dbReference type="RefSeq" id="WP_253653830.1">
    <property type="nucleotide sequence ID" value="NZ_BAAAOE010000001.1"/>
</dbReference>
<dbReference type="EMBL" id="JAMTCG010000002">
    <property type="protein sequence ID" value="MCP2160270.1"/>
    <property type="molecule type" value="Genomic_DNA"/>
</dbReference>